<dbReference type="Gene3D" id="3.40.1360.10">
    <property type="match status" value="1"/>
</dbReference>
<feature type="active site" description="O-(5'-phospho-DNA)-tyrosine intermediate" evidence="11 12">
    <location>
        <position position="101"/>
    </location>
</feature>
<dbReference type="EMBL" id="QGMZ01000008">
    <property type="protein sequence ID" value="PWR75610.1"/>
    <property type="molecule type" value="Genomic_DNA"/>
</dbReference>
<dbReference type="GO" id="GO:0005694">
    <property type="term" value="C:chromosome"/>
    <property type="evidence" value="ECO:0007669"/>
    <property type="project" value="InterPro"/>
</dbReference>
<feature type="binding site" evidence="11">
    <location>
        <position position="197"/>
    </location>
    <ligand>
        <name>Mg(2+)</name>
        <dbReference type="ChEBI" id="CHEBI:18420"/>
    </ligand>
</feature>
<evidence type="ECO:0000256" key="6">
    <source>
        <dbReference type="ARBA" id="ARBA00022840"/>
    </source>
</evidence>
<dbReference type="GO" id="GO:0006260">
    <property type="term" value="P:DNA replication"/>
    <property type="evidence" value="ECO:0007669"/>
    <property type="project" value="UniProtKB-UniRule"/>
</dbReference>
<name>A0A2V2NA42_9EURY</name>
<dbReference type="InterPro" id="IPR036078">
    <property type="entry name" value="Spo11/TopoVI_A_sf"/>
</dbReference>
<keyword evidence="6 11" id="KW-0067">ATP-binding</keyword>
<dbReference type="EC" id="5.6.2.2" evidence="11"/>
<dbReference type="PRINTS" id="PR01550">
    <property type="entry name" value="TOP6AFAMILY"/>
</dbReference>
<dbReference type="InterPro" id="IPR036388">
    <property type="entry name" value="WH-like_DNA-bd_sf"/>
</dbReference>
<evidence type="ECO:0000256" key="8">
    <source>
        <dbReference type="ARBA" id="ARBA00023029"/>
    </source>
</evidence>
<evidence type="ECO:0000259" key="13">
    <source>
        <dbReference type="Pfam" id="PF04406"/>
    </source>
</evidence>
<evidence type="ECO:0000313" key="17">
    <source>
        <dbReference type="Proteomes" id="UP000245934"/>
    </source>
</evidence>
<dbReference type="InterPro" id="IPR002815">
    <property type="entry name" value="Spo11/TopoVI_A"/>
</dbReference>
<comment type="function">
    <text evidence="11">Relaxes both positive and negative superturns and exhibits a strong decatenase activity.</text>
</comment>
<dbReference type="Pfam" id="PF21180">
    <property type="entry name" value="TOP6A-Spo11_Toprim"/>
    <property type="match status" value="1"/>
</dbReference>
<dbReference type="CDD" id="cd00223">
    <property type="entry name" value="TOPRIM_TopoIIB_SPO"/>
    <property type="match status" value="1"/>
</dbReference>
<comment type="catalytic activity">
    <reaction evidence="1 11 12">
        <text>ATP-dependent breakage, passage and rejoining of double-stranded DNA.</text>
        <dbReference type="EC" id="5.6.2.2"/>
    </reaction>
</comment>
<dbReference type="OrthoDB" id="5866at2157"/>
<evidence type="ECO:0000256" key="7">
    <source>
        <dbReference type="ARBA" id="ARBA00022842"/>
    </source>
</evidence>
<comment type="similarity">
    <text evidence="3 11 12">Belongs to the TOP6A family.</text>
</comment>
<keyword evidence="4 11" id="KW-0479">Metal-binding</keyword>
<keyword evidence="8 11" id="KW-0799">Topoisomerase</keyword>
<proteinExistence type="inferred from homology"/>
<dbReference type="GO" id="GO:0003918">
    <property type="term" value="F:DNA topoisomerase type II (double strand cut, ATP-hydrolyzing) activity"/>
    <property type="evidence" value="ECO:0007669"/>
    <property type="project" value="UniProtKB-UniRule"/>
</dbReference>
<dbReference type="InterPro" id="IPR049333">
    <property type="entry name" value="Topo_VI_alpha"/>
</dbReference>
<keyword evidence="17" id="KW-1185">Reference proteome</keyword>
<keyword evidence="7 11" id="KW-0460">Magnesium</keyword>
<sequence>MTDPKQEIRDRTLKRLLAIPERWYDQMTKGELPSITMPSRTKKNIAYDEETEVWKYGDRERLREAGTEKSALHILKMAYVIWFLKHQITESRSSTLRELYYISEGWKRAKFAAQNDSNLLVEDLEILTDVQREHFHLRPEEDGASIFGPLKIREDTRRGPKEIHCQDDVGESGYQIPTNVDSLELVEHDAKMVIAIETGGMYARLIENGFDEKYNAILVHLKGQPARSTRRVLNRLASEFHIPVTVFTDGDPWSYRIFASVAYGAIKSAHISEILVTPSARFIGVQPTDIRDYDLPSDSLTDQDIAALKAELTDPRFANEYWKEQINLQLDLNLKSEQQAFAARGLDFVTDQYLPARLSDMNILKQ</sequence>
<evidence type="ECO:0000256" key="5">
    <source>
        <dbReference type="ARBA" id="ARBA00022741"/>
    </source>
</evidence>
<dbReference type="GO" id="GO:0000287">
    <property type="term" value="F:magnesium ion binding"/>
    <property type="evidence" value="ECO:0007669"/>
    <property type="project" value="UniProtKB-UniRule"/>
</dbReference>
<dbReference type="PROSITE" id="PS52041">
    <property type="entry name" value="TOPO_IIB"/>
    <property type="match status" value="1"/>
</dbReference>
<dbReference type="Pfam" id="PF04406">
    <property type="entry name" value="TP6A_N"/>
    <property type="match status" value="1"/>
</dbReference>
<dbReference type="SUPFAM" id="SSF56726">
    <property type="entry name" value="DNA topoisomerase IV, alpha subunit"/>
    <property type="match status" value="1"/>
</dbReference>
<keyword evidence="5 11" id="KW-0547">Nucleotide-binding</keyword>
<dbReference type="InterPro" id="IPR034136">
    <property type="entry name" value="TOPRIM_Topo6A/Spo11"/>
</dbReference>
<gene>
    <name evidence="11" type="primary">top6A</name>
    <name evidence="16" type="ORF">DLD82_03230</name>
</gene>
<dbReference type="HAMAP" id="MF_00132">
    <property type="entry name" value="Top6A"/>
    <property type="match status" value="1"/>
</dbReference>
<dbReference type="GO" id="GO:0005524">
    <property type="term" value="F:ATP binding"/>
    <property type="evidence" value="ECO:0007669"/>
    <property type="project" value="UniProtKB-KW"/>
</dbReference>
<comment type="caution">
    <text evidence="16">The sequence shown here is derived from an EMBL/GenBank/DDBJ whole genome shotgun (WGS) entry which is preliminary data.</text>
</comment>
<evidence type="ECO:0000256" key="1">
    <source>
        <dbReference type="ARBA" id="ARBA00000185"/>
    </source>
</evidence>
<feature type="domain" description="Type II DNA topoisomerase VI subunit A all-beta" evidence="14">
    <location>
        <begin position="140"/>
        <end position="189"/>
    </location>
</feature>
<dbReference type="Proteomes" id="UP000245934">
    <property type="component" value="Unassembled WGS sequence"/>
</dbReference>
<dbReference type="PANTHER" id="PTHR10848">
    <property type="entry name" value="MEIOTIC RECOMBINATION PROTEIN SPO11"/>
    <property type="match status" value="1"/>
</dbReference>
<comment type="cofactor">
    <cofactor evidence="2 11">
        <name>Mg(2+)</name>
        <dbReference type="ChEBI" id="CHEBI:18420"/>
    </cofactor>
</comment>
<dbReference type="Gene3D" id="1.10.10.10">
    <property type="entry name" value="Winged helix-like DNA-binding domain superfamily/Winged helix DNA-binding domain"/>
    <property type="match status" value="1"/>
</dbReference>
<feature type="domain" description="Topoisomerase 6 subunit A/Spo11 TOPRIM" evidence="15">
    <location>
        <begin position="192"/>
        <end position="358"/>
    </location>
</feature>
<evidence type="ECO:0000256" key="11">
    <source>
        <dbReference type="HAMAP-Rule" id="MF_00132"/>
    </source>
</evidence>
<dbReference type="GO" id="GO:0006265">
    <property type="term" value="P:DNA topological change"/>
    <property type="evidence" value="ECO:0007669"/>
    <property type="project" value="UniProtKB-UniRule"/>
</dbReference>
<dbReference type="NCBIfam" id="NF003332">
    <property type="entry name" value="PRK04342.1-1"/>
    <property type="match status" value="1"/>
</dbReference>
<dbReference type="AlphaFoldDB" id="A0A2V2NA42"/>
<dbReference type="PRINTS" id="PR01552">
    <property type="entry name" value="TPISMRASE6A"/>
</dbReference>
<evidence type="ECO:0000256" key="2">
    <source>
        <dbReference type="ARBA" id="ARBA00001946"/>
    </source>
</evidence>
<keyword evidence="10 11" id="KW-0413">Isomerase</keyword>
<evidence type="ECO:0000256" key="4">
    <source>
        <dbReference type="ARBA" id="ARBA00022723"/>
    </source>
</evidence>
<dbReference type="InterPro" id="IPR004085">
    <property type="entry name" value="TopoVI_A"/>
</dbReference>
<evidence type="ECO:0000259" key="14">
    <source>
        <dbReference type="Pfam" id="PF20768"/>
    </source>
</evidence>
<evidence type="ECO:0000313" key="16">
    <source>
        <dbReference type="EMBL" id="PWR75610.1"/>
    </source>
</evidence>
<organism evidence="16 17">
    <name type="scientific">Methanospirillum stamsii</name>
    <dbReference type="NCBI Taxonomy" id="1277351"/>
    <lineage>
        <taxon>Archaea</taxon>
        <taxon>Methanobacteriati</taxon>
        <taxon>Methanobacteriota</taxon>
        <taxon>Stenosarchaea group</taxon>
        <taxon>Methanomicrobia</taxon>
        <taxon>Methanomicrobiales</taxon>
        <taxon>Methanospirillaceae</taxon>
        <taxon>Methanospirillum</taxon>
    </lineage>
</organism>
<dbReference type="InterPro" id="IPR013049">
    <property type="entry name" value="Spo11/TopoVI_A_N"/>
</dbReference>
<evidence type="ECO:0000256" key="12">
    <source>
        <dbReference type="PROSITE-ProRule" id="PRU01385"/>
    </source>
</evidence>
<protein>
    <recommendedName>
        <fullName evidence="11">Type 2 DNA topoisomerase 6 subunit A</fullName>
        <ecNumber evidence="11">5.6.2.2</ecNumber>
    </recommendedName>
    <alternativeName>
        <fullName evidence="11">Type II DNA topoisomerase VI subunit A</fullName>
    </alternativeName>
</protein>
<dbReference type="Pfam" id="PF20768">
    <property type="entry name" value="Topo_VI_alpha"/>
    <property type="match status" value="1"/>
</dbReference>
<dbReference type="PANTHER" id="PTHR10848:SF0">
    <property type="entry name" value="MEIOTIC RECOMBINATION PROTEIN SPO11"/>
    <property type="match status" value="1"/>
</dbReference>
<keyword evidence="9 11" id="KW-0238">DNA-binding</keyword>
<accession>A0A2V2NA42</accession>
<dbReference type="GO" id="GO:0003677">
    <property type="term" value="F:DNA binding"/>
    <property type="evidence" value="ECO:0007669"/>
    <property type="project" value="UniProtKB-UniRule"/>
</dbReference>
<dbReference type="GeneID" id="97609372"/>
<feature type="domain" description="Spo11/DNA topoisomerase VI subunit A N-terminal" evidence="13">
    <location>
        <begin position="74"/>
        <end position="136"/>
    </location>
</feature>
<evidence type="ECO:0000259" key="15">
    <source>
        <dbReference type="Pfam" id="PF21180"/>
    </source>
</evidence>
<evidence type="ECO:0000256" key="10">
    <source>
        <dbReference type="ARBA" id="ARBA00023235"/>
    </source>
</evidence>
<evidence type="ECO:0000256" key="3">
    <source>
        <dbReference type="ARBA" id="ARBA00006559"/>
    </source>
</evidence>
<feature type="binding site" evidence="11">
    <location>
        <position position="249"/>
    </location>
    <ligand>
        <name>Mg(2+)</name>
        <dbReference type="ChEBI" id="CHEBI:18420"/>
    </ligand>
</feature>
<comment type="subunit">
    <text evidence="11">Homodimer. Heterotetramer of two Top6A and two Top6B chains.</text>
</comment>
<reference evidence="16 17" key="1">
    <citation type="submission" date="2018-05" db="EMBL/GenBank/DDBJ databases">
        <title>Draft genome of Methanospirillum stamsii Pt1.</title>
        <authorList>
            <person name="Dueholm M.S."/>
            <person name="Nielsen P.H."/>
            <person name="Bakmann L.F."/>
            <person name="Otzen D.E."/>
        </authorList>
    </citation>
    <scope>NUCLEOTIDE SEQUENCE [LARGE SCALE GENOMIC DNA]</scope>
    <source>
        <strain evidence="16 17">Pt1</strain>
    </source>
</reference>
<dbReference type="RefSeq" id="WP_109939675.1">
    <property type="nucleotide sequence ID" value="NZ_CP176366.1"/>
</dbReference>
<evidence type="ECO:0000256" key="9">
    <source>
        <dbReference type="ARBA" id="ARBA00023125"/>
    </source>
</evidence>